<feature type="binding site" evidence="14">
    <location>
        <position position="315"/>
    </location>
    <ligand>
        <name>Zn(2+)</name>
        <dbReference type="ChEBI" id="CHEBI:29105"/>
        <note>catalytic</note>
    </ligand>
</feature>
<evidence type="ECO:0000256" key="9">
    <source>
        <dbReference type="ARBA" id="ARBA00022801"/>
    </source>
</evidence>
<evidence type="ECO:0000256" key="1">
    <source>
        <dbReference type="ARBA" id="ARBA00001187"/>
    </source>
</evidence>
<evidence type="ECO:0000256" key="8">
    <source>
        <dbReference type="ARBA" id="ARBA00022729"/>
    </source>
</evidence>
<comment type="catalytic activity">
    <reaction evidence="1 15">
        <text>Preferential cleavage of bonds with hydrophobic residues in P1'. Also 3-Asn-|-Gln-4 and 8-Gly-|-Ser-9 bonds in insulin B chain.</text>
        <dbReference type="EC" id="3.4.24.39"/>
    </reaction>
</comment>
<evidence type="ECO:0000259" key="16">
    <source>
        <dbReference type="SMART" id="SM01351"/>
    </source>
</evidence>
<evidence type="ECO:0000313" key="17">
    <source>
        <dbReference type="EMBL" id="RWA03931.1"/>
    </source>
</evidence>
<evidence type="ECO:0000256" key="4">
    <source>
        <dbReference type="ARBA" id="ARBA00022525"/>
    </source>
</evidence>
<dbReference type="EC" id="3.4.24.39" evidence="15"/>
<feature type="active site" evidence="13">
    <location>
        <position position="303"/>
    </location>
</feature>
<dbReference type="PANTHER" id="PTHR37016">
    <property type="match status" value="1"/>
</dbReference>
<feature type="domain" description="Lysine-specific metallo-endopeptidase" evidence="16">
    <location>
        <begin position="202"/>
        <end position="344"/>
    </location>
</feature>
<evidence type="ECO:0000313" key="18">
    <source>
        <dbReference type="Proteomes" id="UP000286045"/>
    </source>
</evidence>
<dbReference type="CDD" id="cd11008">
    <property type="entry name" value="M35_deuterolysin_like"/>
    <property type="match status" value="1"/>
</dbReference>
<keyword evidence="10 14" id="KW-0862">Zinc</keyword>
<evidence type="ECO:0000256" key="14">
    <source>
        <dbReference type="PIRSR" id="PIRSR601384-2"/>
    </source>
</evidence>
<evidence type="ECO:0000256" key="10">
    <source>
        <dbReference type="ARBA" id="ARBA00022833"/>
    </source>
</evidence>
<evidence type="ECO:0000256" key="11">
    <source>
        <dbReference type="ARBA" id="ARBA00023049"/>
    </source>
</evidence>
<evidence type="ECO:0000256" key="2">
    <source>
        <dbReference type="ARBA" id="ARBA00004613"/>
    </source>
</evidence>
<feature type="binding site" evidence="14">
    <location>
        <position position="302"/>
    </location>
    <ligand>
        <name>Zn(2+)</name>
        <dbReference type="ChEBI" id="CHEBI:29105"/>
        <note>catalytic</note>
    </ligand>
</feature>
<dbReference type="GO" id="GO:0004222">
    <property type="term" value="F:metalloendopeptidase activity"/>
    <property type="evidence" value="ECO:0007669"/>
    <property type="project" value="InterPro"/>
</dbReference>
<keyword evidence="4 15" id="KW-0964">Secreted</keyword>
<comment type="similarity">
    <text evidence="3 15">Belongs to the peptidase M35 family.</text>
</comment>
<dbReference type="SMART" id="SM01351">
    <property type="entry name" value="Aspzincin_M35"/>
    <property type="match status" value="1"/>
</dbReference>
<dbReference type="GO" id="GO:0006508">
    <property type="term" value="P:proteolysis"/>
    <property type="evidence" value="ECO:0007669"/>
    <property type="project" value="UniProtKB-KW"/>
</dbReference>
<evidence type="ECO:0000256" key="5">
    <source>
        <dbReference type="ARBA" id="ARBA00022670"/>
    </source>
</evidence>
<sequence length="350" mass="36848">MKFAAAVSALATVASAATINVGKSASPLDVKIKMVGNTGVKASITNTGSEDLKVFKTGSFFDNSPTEKVKVTQGKSNVAFSGVRLRVKKTGLKESSFQLIPAGKTVEKVFDVAELHDLSAGGAINMVSEGALQYAKAGSTEIVGTVPYASNLLSTTVDGLAASKIFKAFHARIKRQDVQSDCTGAQKTATEDAINACADLANEAASVAESDDEKLEEYFKNTDSSTRSAVVDVFNSIASECGSTTSGAPYYCSDVYDACEDGVIAYTLPSEGYMVNCPIFFDELTPASSTCHDQDQQSTVLHEVTHLTSVAGTDDYGGYGYEFVQSLSASQNLNHADTYALFAQSIYAGC</sequence>
<keyword evidence="12" id="KW-0865">Zymogen</keyword>
<dbReference type="InterPro" id="IPR050414">
    <property type="entry name" value="Fungal_M35_metalloproteases"/>
</dbReference>
<evidence type="ECO:0000256" key="7">
    <source>
        <dbReference type="ARBA" id="ARBA00022723"/>
    </source>
</evidence>
<dbReference type="Gene3D" id="3.40.390.10">
    <property type="entry name" value="Collagenase (Catalytic Domain)"/>
    <property type="match status" value="1"/>
</dbReference>
<evidence type="ECO:0000256" key="12">
    <source>
        <dbReference type="ARBA" id="ARBA00023145"/>
    </source>
</evidence>
<evidence type="ECO:0000256" key="15">
    <source>
        <dbReference type="RuleBase" id="RU361126"/>
    </source>
</evidence>
<comment type="caution">
    <text evidence="17">The sequence shown here is derived from an EMBL/GenBank/DDBJ whole genome shotgun (WGS) entry which is preliminary data.</text>
</comment>
<feature type="binding site" evidence="14">
    <location>
        <position position="306"/>
    </location>
    <ligand>
        <name>Zn(2+)</name>
        <dbReference type="ChEBI" id="CHEBI:29105"/>
        <note>catalytic</note>
    </ligand>
</feature>
<keyword evidence="7 14" id="KW-0479">Metal-binding</keyword>
<feature type="chain" id="PRO_5018820438" description="Neutral protease 2" evidence="15">
    <location>
        <begin position="17"/>
        <end position="350"/>
    </location>
</feature>
<keyword evidence="11 15" id="KW-0482">Metalloprotease</keyword>
<keyword evidence="6 15" id="KW-0165">Cleavage on pair of basic residues</keyword>
<dbReference type="PANTHER" id="PTHR37016:SF2">
    <property type="entry name" value="NEUTRAL PROTEASE 2 HOMOLOG SNOG_02177"/>
    <property type="match status" value="1"/>
</dbReference>
<dbReference type="Pfam" id="PF02102">
    <property type="entry name" value="Peptidase_M35"/>
    <property type="match status" value="1"/>
</dbReference>
<dbReference type="AlphaFoldDB" id="A0A439CP40"/>
<dbReference type="GO" id="GO:0005576">
    <property type="term" value="C:extracellular region"/>
    <property type="evidence" value="ECO:0007669"/>
    <property type="project" value="UniProtKB-SubCell"/>
</dbReference>
<dbReference type="GO" id="GO:0046872">
    <property type="term" value="F:metal ion binding"/>
    <property type="evidence" value="ECO:0007669"/>
    <property type="project" value="UniProtKB-KW"/>
</dbReference>
<gene>
    <name evidence="17" type="ORF">EKO27_g11177</name>
</gene>
<protein>
    <recommendedName>
        <fullName evidence="15">Neutral protease 2</fullName>
        <ecNumber evidence="15">3.4.24.39</ecNumber>
    </recommendedName>
    <alternativeName>
        <fullName evidence="15">Deuterolysin</fullName>
    </alternativeName>
</protein>
<evidence type="ECO:0000256" key="13">
    <source>
        <dbReference type="PIRSR" id="PIRSR601384-1"/>
    </source>
</evidence>
<keyword evidence="8 15" id="KW-0732">Signal</keyword>
<reference evidence="17 18" key="1">
    <citation type="submission" date="2018-12" db="EMBL/GenBank/DDBJ databases">
        <title>Draft genome sequence of Xylaria grammica IHI A82.</title>
        <authorList>
            <person name="Buettner E."/>
            <person name="Kellner H."/>
        </authorList>
    </citation>
    <scope>NUCLEOTIDE SEQUENCE [LARGE SCALE GENOMIC DNA]</scope>
    <source>
        <strain evidence="17 18">IHI A82</strain>
    </source>
</reference>
<dbReference type="InterPro" id="IPR029463">
    <property type="entry name" value="Lys_MEP"/>
</dbReference>
<dbReference type="PRINTS" id="PR00768">
    <property type="entry name" value="DEUTEROLYSIN"/>
</dbReference>
<keyword evidence="5 15" id="KW-0645">Protease</keyword>
<dbReference type="InterPro" id="IPR001384">
    <property type="entry name" value="Peptidase_M35"/>
</dbReference>
<dbReference type="SUPFAM" id="SSF55486">
    <property type="entry name" value="Metalloproteases ('zincins'), catalytic domain"/>
    <property type="match status" value="1"/>
</dbReference>
<keyword evidence="9 15" id="KW-0378">Hydrolase</keyword>
<dbReference type="EMBL" id="RYZI01000667">
    <property type="protein sequence ID" value="RWA03931.1"/>
    <property type="molecule type" value="Genomic_DNA"/>
</dbReference>
<dbReference type="InterPro" id="IPR024079">
    <property type="entry name" value="MetalloPept_cat_dom_sf"/>
</dbReference>
<evidence type="ECO:0000256" key="6">
    <source>
        <dbReference type="ARBA" id="ARBA00022685"/>
    </source>
</evidence>
<accession>A0A439CP40</accession>
<feature type="signal peptide" evidence="15">
    <location>
        <begin position="1"/>
        <end position="16"/>
    </location>
</feature>
<dbReference type="Proteomes" id="UP000286045">
    <property type="component" value="Unassembled WGS sequence"/>
</dbReference>
<evidence type="ECO:0000256" key="3">
    <source>
        <dbReference type="ARBA" id="ARBA00010279"/>
    </source>
</evidence>
<comment type="cofactor">
    <cofactor evidence="14 15">
        <name>Zn(2+)</name>
        <dbReference type="ChEBI" id="CHEBI:29105"/>
    </cofactor>
    <text evidence="14 15">Binds 1 zinc ion per subunit.</text>
</comment>
<dbReference type="STRING" id="363999.A0A439CP40"/>
<keyword evidence="18" id="KW-1185">Reference proteome</keyword>
<name>A0A439CP40_9PEZI</name>
<proteinExistence type="inferred from homology"/>
<comment type="function">
    <text evidence="15">Secreted metalloproteinase that allows assimilation of proteinaceous substrates. Shows high activities on basic nuclear substrates such as histone and protamine.</text>
</comment>
<comment type="subcellular location">
    <subcellularLocation>
        <location evidence="2 15">Secreted</location>
    </subcellularLocation>
</comment>
<dbReference type="Gene3D" id="2.60.40.2970">
    <property type="match status" value="1"/>
</dbReference>
<organism evidence="17 18">
    <name type="scientific">Xylaria grammica</name>
    <dbReference type="NCBI Taxonomy" id="363999"/>
    <lineage>
        <taxon>Eukaryota</taxon>
        <taxon>Fungi</taxon>
        <taxon>Dikarya</taxon>
        <taxon>Ascomycota</taxon>
        <taxon>Pezizomycotina</taxon>
        <taxon>Sordariomycetes</taxon>
        <taxon>Xylariomycetidae</taxon>
        <taxon>Xylariales</taxon>
        <taxon>Xylariaceae</taxon>
        <taxon>Xylaria</taxon>
    </lineage>
</organism>